<dbReference type="Gene3D" id="2.60.40.1180">
    <property type="entry name" value="Golgi alpha-mannosidase II"/>
    <property type="match status" value="1"/>
</dbReference>
<sequence length="687" mass="75814">MSGAKRGAAVAYVPDRFLYGGDYNPEQWGEDVWREDIRLMRRARVNTVTLGVFSWAKLEPREGEYDTAWLDRVIEMLTEAGIGFFLATPTASPPPWFTARYPDALNVRPDGTRLAHGSRDTYAVSAPAYRAACRRIARMLAERYGDHPGLRGWHVHNEYGTLDYGPHAAAAFRRWLRARYVELDRLNDAWMTAFWSQRYDAWDEILPPVSTQYVHNPAQLIDFRRYSSDEMLAAYDEQVREIRQAGSRAPATTNFMLPTWNHLEQWSWAAHQDVVSVDHYLDSNGPDGEAHVAYGSDLTRGWAGGPWLLMEQNPTGVITRDRTYTKPTSRMIRNSLGYIARGSQSSLFFQWRASVGGSEQWHGALVPHAGEDSRAFAATCELGEHLEKIAEVLAPSADGRLSAAEVAIAWHADSWWALETPHLPNDALTYRDEVRAVHRSLWRAGVATDVIRPGADATGYRAIIVPCLYVIATETVEWLRSFAEQGGTVIVSYLTGIADETMRIVTGGYPGALRGMLGISAEEVEVLAPGERLELSGGLVGSEWSERIALRAASSLHDYAAGVLEGLPAITRNRQGSGEAIYVSTKLEQESRDEFFAAQMKRIGVAPVLAGAADLGVEAIVRRGRERDYMFLLHHGADAATVTGQGIDLLTSTDLANGLALAPGGSAVIRMSDADRIAIMPATPGEK</sequence>
<dbReference type="PIRSF" id="PIRSF001084">
    <property type="entry name" value="B-galactosidase"/>
    <property type="match status" value="1"/>
</dbReference>
<comment type="similarity">
    <text evidence="2 6">Belongs to the glycosyl hydrolase 42 family.</text>
</comment>
<dbReference type="GO" id="GO:0004565">
    <property type="term" value="F:beta-galactosidase activity"/>
    <property type="evidence" value="ECO:0007669"/>
    <property type="project" value="UniProtKB-EC"/>
</dbReference>
<feature type="active site" description="Proton donor" evidence="7">
    <location>
        <position position="158"/>
    </location>
</feature>
<keyword evidence="5 6" id="KW-0326">Glycosidase</keyword>
<dbReference type="Proteomes" id="UP000824220">
    <property type="component" value="Unassembled WGS sequence"/>
</dbReference>
<feature type="domain" description="Beta-galactosidase C-terminal" evidence="11">
    <location>
        <begin position="616"/>
        <end position="671"/>
    </location>
</feature>
<evidence type="ECO:0000256" key="4">
    <source>
        <dbReference type="ARBA" id="ARBA00022801"/>
    </source>
</evidence>
<evidence type="ECO:0000259" key="11">
    <source>
        <dbReference type="Pfam" id="PF08533"/>
    </source>
</evidence>
<gene>
    <name evidence="12" type="ORF">H9800_00375</name>
</gene>
<evidence type="ECO:0000256" key="8">
    <source>
        <dbReference type="PIRSR" id="PIRSR001084-2"/>
    </source>
</evidence>
<feature type="active site" description="Nucleophile" evidence="7">
    <location>
        <position position="311"/>
    </location>
</feature>
<evidence type="ECO:0000256" key="5">
    <source>
        <dbReference type="ARBA" id="ARBA00023295"/>
    </source>
</evidence>
<feature type="domain" description="Glycoside hydrolase family 42 N-terminal" evidence="9">
    <location>
        <begin position="22"/>
        <end position="389"/>
    </location>
</feature>
<dbReference type="InterPro" id="IPR013739">
    <property type="entry name" value="Beta_galactosidase_C"/>
</dbReference>
<evidence type="ECO:0000256" key="1">
    <source>
        <dbReference type="ARBA" id="ARBA00001412"/>
    </source>
</evidence>
<dbReference type="CDD" id="cd03143">
    <property type="entry name" value="A4_beta-galactosidase_middle_domain"/>
    <property type="match status" value="1"/>
</dbReference>
<evidence type="ECO:0000259" key="9">
    <source>
        <dbReference type="Pfam" id="PF02449"/>
    </source>
</evidence>
<keyword evidence="4 6" id="KW-0378">Hydrolase</keyword>
<evidence type="ECO:0000256" key="2">
    <source>
        <dbReference type="ARBA" id="ARBA00005940"/>
    </source>
</evidence>
<dbReference type="InterPro" id="IPR013780">
    <property type="entry name" value="Glyco_hydro_b"/>
</dbReference>
<dbReference type="PANTHER" id="PTHR36447">
    <property type="entry name" value="BETA-GALACTOSIDASE GANA"/>
    <property type="match status" value="1"/>
</dbReference>
<dbReference type="SUPFAM" id="SSF52317">
    <property type="entry name" value="Class I glutamine amidotransferase-like"/>
    <property type="match status" value="1"/>
</dbReference>
<feature type="domain" description="Beta-galactosidase trimerisation" evidence="10">
    <location>
        <begin position="404"/>
        <end position="603"/>
    </location>
</feature>
<proteinExistence type="inferred from homology"/>
<reference evidence="12" key="2">
    <citation type="submission" date="2021-04" db="EMBL/GenBank/DDBJ databases">
        <authorList>
            <person name="Gilroy R."/>
        </authorList>
    </citation>
    <scope>NUCLEOTIDE SEQUENCE</scope>
    <source>
        <strain evidence="12">ChiHjej8B7-3636</strain>
    </source>
</reference>
<dbReference type="InterPro" id="IPR003476">
    <property type="entry name" value="Glyco_hydro_42"/>
</dbReference>
<accession>A0A9D2KHI7</accession>
<dbReference type="Gene3D" id="3.40.50.880">
    <property type="match status" value="1"/>
</dbReference>
<evidence type="ECO:0000256" key="3">
    <source>
        <dbReference type="ARBA" id="ARBA00012756"/>
    </source>
</evidence>
<feature type="binding site" evidence="8">
    <location>
        <position position="119"/>
    </location>
    <ligand>
        <name>substrate</name>
    </ligand>
</feature>
<dbReference type="InterPro" id="IPR013738">
    <property type="entry name" value="Beta_galactosidase_Trimer"/>
</dbReference>
<reference evidence="12" key="1">
    <citation type="journal article" date="2021" name="PeerJ">
        <title>Extensive microbial diversity within the chicken gut microbiome revealed by metagenomics and culture.</title>
        <authorList>
            <person name="Gilroy R."/>
            <person name="Ravi A."/>
            <person name="Getino M."/>
            <person name="Pursley I."/>
            <person name="Horton D.L."/>
            <person name="Alikhan N.F."/>
            <person name="Baker D."/>
            <person name="Gharbi K."/>
            <person name="Hall N."/>
            <person name="Watson M."/>
            <person name="Adriaenssens E.M."/>
            <person name="Foster-Nyarko E."/>
            <person name="Jarju S."/>
            <person name="Secka A."/>
            <person name="Antonio M."/>
            <person name="Oren A."/>
            <person name="Chaudhuri R.R."/>
            <person name="La Ragione R."/>
            <person name="Hildebrand F."/>
            <person name="Pallen M.J."/>
        </authorList>
    </citation>
    <scope>NUCLEOTIDE SEQUENCE</scope>
    <source>
        <strain evidence="12">ChiHjej8B7-3636</strain>
    </source>
</reference>
<dbReference type="Pfam" id="PF08532">
    <property type="entry name" value="Glyco_hydro_42M"/>
    <property type="match status" value="1"/>
</dbReference>
<evidence type="ECO:0000259" key="10">
    <source>
        <dbReference type="Pfam" id="PF08532"/>
    </source>
</evidence>
<evidence type="ECO:0000313" key="12">
    <source>
        <dbReference type="EMBL" id="HJA03303.1"/>
    </source>
</evidence>
<dbReference type="Pfam" id="PF02449">
    <property type="entry name" value="Glyco_hydro_42"/>
    <property type="match status" value="1"/>
</dbReference>
<dbReference type="SUPFAM" id="SSF51445">
    <property type="entry name" value="(Trans)glycosidases"/>
    <property type="match status" value="1"/>
</dbReference>
<name>A0A9D2KHI7_9MICO</name>
<evidence type="ECO:0000256" key="6">
    <source>
        <dbReference type="PIRNR" id="PIRNR001084"/>
    </source>
</evidence>
<comment type="catalytic activity">
    <reaction evidence="1 6">
        <text>Hydrolysis of terminal non-reducing beta-D-galactose residues in beta-D-galactosides.</text>
        <dbReference type="EC" id="3.2.1.23"/>
    </reaction>
</comment>
<dbReference type="Gene3D" id="3.20.20.80">
    <property type="entry name" value="Glycosidases"/>
    <property type="match status" value="1"/>
</dbReference>
<dbReference type="EMBL" id="DXAM01000008">
    <property type="protein sequence ID" value="HJA03303.1"/>
    <property type="molecule type" value="Genomic_DNA"/>
</dbReference>
<dbReference type="EC" id="3.2.1.23" evidence="3 6"/>
<dbReference type="AlphaFoldDB" id="A0A9D2KHI7"/>
<dbReference type="InterPro" id="IPR029062">
    <property type="entry name" value="Class_I_gatase-like"/>
</dbReference>
<protein>
    <recommendedName>
        <fullName evidence="3 6">Beta-galactosidase</fullName>
        <shortName evidence="6">Beta-gal</shortName>
        <ecNumber evidence="3 6">3.2.1.23</ecNumber>
    </recommendedName>
</protein>
<dbReference type="InterPro" id="IPR017853">
    <property type="entry name" value="GH"/>
</dbReference>
<feature type="binding site" evidence="8">
    <location>
        <position position="157"/>
    </location>
    <ligand>
        <name>substrate</name>
    </ligand>
</feature>
<dbReference type="GO" id="GO:0006012">
    <property type="term" value="P:galactose metabolic process"/>
    <property type="evidence" value="ECO:0007669"/>
    <property type="project" value="InterPro"/>
</dbReference>
<organism evidence="12 13">
    <name type="scientific">Candidatus Microbacterium stercoravium</name>
    <dbReference type="NCBI Taxonomy" id="2838697"/>
    <lineage>
        <taxon>Bacteria</taxon>
        <taxon>Bacillati</taxon>
        <taxon>Actinomycetota</taxon>
        <taxon>Actinomycetes</taxon>
        <taxon>Micrococcales</taxon>
        <taxon>Microbacteriaceae</taxon>
        <taxon>Microbacterium</taxon>
    </lineage>
</organism>
<evidence type="ECO:0000313" key="13">
    <source>
        <dbReference type="Proteomes" id="UP000824220"/>
    </source>
</evidence>
<dbReference type="GO" id="GO:0009341">
    <property type="term" value="C:beta-galactosidase complex"/>
    <property type="evidence" value="ECO:0007669"/>
    <property type="project" value="InterPro"/>
</dbReference>
<dbReference type="Pfam" id="PF08533">
    <property type="entry name" value="Glyco_hydro_42C"/>
    <property type="match status" value="1"/>
</dbReference>
<dbReference type="PANTHER" id="PTHR36447:SF1">
    <property type="entry name" value="BETA-GALACTOSIDASE GANA"/>
    <property type="match status" value="1"/>
</dbReference>
<dbReference type="InterPro" id="IPR013529">
    <property type="entry name" value="Glyco_hydro_42_N"/>
</dbReference>
<evidence type="ECO:0000256" key="7">
    <source>
        <dbReference type="PIRSR" id="PIRSR001084-1"/>
    </source>
</evidence>
<comment type="caution">
    <text evidence="12">The sequence shown here is derived from an EMBL/GenBank/DDBJ whole genome shotgun (WGS) entry which is preliminary data.</text>
</comment>